<sequence>MNAEVTEPRDRTPLGTALWAALVLAAGAAQLASAWAGVLAPLVIVAAAVVPLAAVVLAARLRQPTGRTVVVLLVLLLAGAYLAARGTGAGPVEVLRDTVPRLLSGPRPAPATADALMPGALAAALAGLWTGTRVVRGPSAMLAAPVAAGLLYLGGALLTSGEGDPYGLAGAGVLLATVVGWLLLGRPGRRVVSTGASLSALACCAGVVVLAATVPAAGAFDPRHLVAPPSFTVAEPSPLPRLAAWATAGDEELLRVNGSQRRLRLVVLAEYNGASWLADDTYHPLRTVSDSALPRGRRQADVDVEVRVTGLTGPWLPVGGVPDSVSLNDIAVDPDSGSTAVRDGLRSGLRYRARGQVDDAEPADLAGAGVPGPALARRYLATPKLPWHLAEYARLVTRNASTPYEQAVALEHAVRSGREFDAGAPTGSSYARLTTFIAGTDAGAGAQAGTSEQFASAFAVLARAVSLPTRIVVGFHPGEPGSEDMRVVRGRHAVAWPEVYFTGWGWQPFDPTPASGTTSDAADEVAKQAILARLSAADPERAAETAPTRTPPTSRAPDTDREVVASGSDGVWGRGTLLLAGAVVLVPVVLLAGARALRRARHRRAGAPGAWSEVLDLLVLLGRPAPRSQPAPETATALAGHWPAIGDGPHPVVWLAHAADRVRFGPGPHPPDPRVRAALRQVRRAVRGARPWYRRLHWPVDPRPLRRR</sequence>
<keyword evidence="2" id="KW-1133">Transmembrane helix</keyword>
<feature type="transmembrane region" description="Helical" evidence="2">
    <location>
        <begin position="196"/>
        <end position="220"/>
    </location>
</feature>
<evidence type="ECO:0000256" key="2">
    <source>
        <dbReference type="SAM" id="Phobius"/>
    </source>
</evidence>
<dbReference type="EMBL" id="MSIF01000002">
    <property type="protein sequence ID" value="OLF12809.1"/>
    <property type="molecule type" value="Genomic_DNA"/>
</dbReference>
<feature type="transmembrane region" description="Helical" evidence="2">
    <location>
        <begin position="38"/>
        <end position="57"/>
    </location>
</feature>
<dbReference type="InterPro" id="IPR021878">
    <property type="entry name" value="TgpA_N"/>
</dbReference>
<feature type="transmembrane region" description="Helical" evidence="2">
    <location>
        <begin position="571"/>
        <end position="594"/>
    </location>
</feature>
<dbReference type="InterPro" id="IPR038765">
    <property type="entry name" value="Papain-like_cys_pep_sf"/>
</dbReference>
<reference evidence="4 5" key="1">
    <citation type="submission" date="2016-12" db="EMBL/GenBank/DDBJ databases">
        <title>The draft genome sequence of Actinophytocola xinjiangensis.</title>
        <authorList>
            <person name="Wang W."/>
            <person name="Yuan L."/>
        </authorList>
    </citation>
    <scope>NUCLEOTIDE SEQUENCE [LARGE SCALE GENOMIC DNA]</scope>
    <source>
        <strain evidence="4 5">CGMCC 4.4663</strain>
    </source>
</reference>
<dbReference type="AlphaFoldDB" id="A0A7Z0WQ01"/>
<keyword evidence="2" id="KW-0472">Membrane</keyword>
<gene>
    <name evidence="4" type="ORF">BLA60_05940</name>
</gene>
<dbReference type="InterPro" id="IPR002931">
    <property type="entry name" value="Transglutaminase-like"/>
</dbReference>
<feature type="transmembrane region" description="Helical" evidence="2">
    <location>
        <begin position="108"/>
        <end position="129"/>
    </location>
</feature>
<dbReference type="SMART" id="SM00460">
    <property type="entry name" value="TGc"/>
    <property type="match status" value="1"/>
</dbReference>
<evidence type="ECO:0000313" key="5">
    <source>
        <dbReference type="Proteomes" id="UP000185696"/>
    </source>
</evidence>
<feature type="compositionally biased region" description="Low complexity" evidence="1">
    <location>
        <begin position="544"/>
        <end position="556"/>
    </location>
</feature>
<dbReference type="InterPro" id="IPR052901">
    <property type="entry name" value="Bact_TGase-like"/>
</dbReference>
<comment type="caution">
    <text evidence="4">The sequence shown here is derived from an EMBL/GenBank/DDBJ whole genome shotgun (WGS) entry which is preliminary data.</text>
</comment>
<feature type="transmembrane region" description="Helical" evidence="2">
    <location>
        <begin position="141"/>
        <end position="160"/>
    </location>
</feature>
<evidence type="ECO:0000259" key="3">
    <source>
        <dbReference type="SMART" id="SM00460"/>
    </source>
</evidence>
<feature type="domain" description="Transglutaminase-like" evidence="3">
    <location>
        <begin position="443"/>
        <end position="513"/>
    </location>
</feature>
<evidence type="ECO:0000256" key="1">
    <source>
        <dbReference type="SAM" id="MobiDB-lite"/>
    </source>
</evidence>
<name>A0A7Z0WQ01_9PSEU</name>
<feature type="transmembrane region" description="Helical" evidence="2">
    <location>
        <begin position="166"/>
        <end position="184"/>
    </location>
</feature>
<dbReference type="RefSeq" id="WP_075131717.1">
    <property type="nucleotide sequence ID" value="NZ_MSIF01000002.1"/>
</dbReference>
<dbReference type="Gene3D" id="3.10.620.30">
    <property type="match status" value="1"/>
</dbReference>
<feature type="region of interest" description="Disordered" evidence="1">
    <location>
        <begin position="536"/>
        <end position="567"/>
    </location>
</feature>
<dbReference type="Proteomes" id="UP000185696">
    <property type="component" value="Unassembled WGS sequence"/>
</dbReference>
<dbReference type="OrthoDB" id="9804023at2"/>
<organism evidence="4 5">
    <name type="scientific">Actinophytocola xinjiangensis</name>
    <dbReference type="NCBI Taxonomy" id="485602"/>
    <lineage>
        <taxon>Bacteria</taxon>
        <taxon>Bacillati</taxon>
        <taxon>Actinomycetota</taxon>
        <taxon>Actinomycetes</taxon>
        <taxon>Pseudonocardiales</taxon>
        <taxon>Pseudonocardiaceae</taxon>
    </lineage>
</organism>
<keyword evidence="2" id="KW-0812">Transmembrane</keyword>
<protein>
    <recommendedName>
        <fullName evidence="3">Transglutaminase-like domain-containing protein</fullName>
    </recommendedName>
</protein>
<accession>A0A7Z0WQ01</accession>
<feature type="transmembrane region" description="Helical" evidence="2">
    <location>
        <begin position="69"/>
        <end position="88"/>
    </location>
</feature>
<dbReference type="PANTHER" id="PTHR42736">
    <property type="entry name" value="PROTEIN-GLUTAMINE GAMMA-GLUTAMYLTRANSFERASE"/>
    <property type="match status" value="1"/>
</dbReference>
<proteinExistence type="predicted"/>
<keyword evidence="5" id="KW-1185">Reference proteome</keyword>
<dbReference type="SUPFAM" id="SSF54001">
    <property type="entry name" value="Cysteine proteinases"/>
    <property type="match status" value="1"/>
</dbReference>
<dbReference type="PANTHER" id="PTHR42736:SF1">
    <property type="entry name" value="PROTEIN-GLUTAMINE GAMMA-GLUTAMYLTRANSFERASE"/>
    <property type="match status" value="1"/>
</dbReference>
<dbReference type="Pfam" id="PF11992">
    <property type="entry name" value="TgpA_N"/>
    <property type="match status" value="1"/>
</dbReference>
<dbReference type="Pfam" id="PF01841">
    <property type="entry name" value="Transglut_core"/>
    <property type="match status" value="1"/>
</dbReference>
<evidence type="ECO:0000313" key="4">
    <source>
        <dbReference type="EMBL" id="OLF12809.1"/>
    </source>
</evidence>